<reference evidence="1 2" key="1">
    <citation type="submission" date="2018-07" db="EMBL/GenBank/DDBJ databases">
        <title>Streptomyces species from bats.</title>
        <authorList>
            <person name="Dunlap C."/>
        </authorList>
    </citation>
    <scope>NUCLEOTIDE SEQUENCE [LARGE SCALE GENOMIC DNA]</scope>
    <source>
        <strain evidence="1 2">AC230</strain>
    </source>
</reference>
<gene>
    <name evidence="1" type="ORF">DVH02_03415</name>
</gene>
<dbReference type="EMBL" id="QQNA01000019">
    <property type="protein sequence ID" value="RDG39542.1"/>
    <property type="molecule type" value="Genomic_DNA"/>
</dbReference>
<keyword evidence="2" id="KW-1185">Reference proteome</keyword>
<dbReference type="Proteomes" id="UP000253741">
    <property type="component" value="Unassembled WGS sequence"/>
</dbReference>
<dbReference type="OrthoDB" id="3855340at2"/>
<evidence type="ECO:0008006" key="3">
    <source>
        <dbReference type="Google" id="ProtNLM"/>
    </source>
</evidence>
<protein>
    <recommendedName>
        <fullName evidence="3">Proline-rich protein</fullName>
    </recommendedName>
</protein>
<proteinExistence type="predicted"/>
<dbReference type="InterPro" id="IPR047919">
    <property type="entry name" value="SCO3374-like"/>
</dbReference>
<name>A0A370BFU9_9ACTN</name>
<accession>A0A370BFU9</accession>
<dbReference type="RefSeq" id="WP_114622165.1">
    <property type="nucleotide sequence ID" value="NZ_QQNA01000019.1"/>
</dbReference>
<sequence length="196" mass="20042">MAPTVPPPRAAPEGDPARWYEEKLGWPTAAGPPVLLLTGARFDALELPADAGAALLRRGCATGPVALQGGRTRFLVAPGGADELPGLLDWLEWGGVPLGLTALGTDGRLTAPVPPGWRGTTAQGAAVWLRPPEPGREVEATLPALVPFGGGGSSGGSGGGAPDLVRLVGAAALECHRARLLRRNAFRTNTQPLAFS</sequence>
<evidence type="ECO:0000313" key="1">
    <source>
        <dbReference type="EMBL" id="RDG39542.1"/>
    </source>
</evidence>
<dbReference type="NCBIfam" id="NF040464">
    <property type="entry name" value="SCO3374_fam"/>
    <property type="match status" value="1"/>
</dbReference>
<dbReference type="AlphaFoldDB" id="A0A370BFU9"/>
<organism evidence="1 2">
    <name type="scientific">Streptomyces corynorhini</name>
    <dbReference type="NCBI Taxonomy" id="2282652"/>
    <lineage>
        <taxon>Bacteria</taxon>
        <taxon>Bacillati</taxon>
        <taxon>Actinomycetota</taxon>
        <taxon>Actinomycetes</taxon>
        <taxon>Kitasatosporales</taxon>
        <taxon>Streptomycetaceae</taxon>
        <taxon>Streptomyces</taxon>
    </lineage>
</organism>
<evidence type="ECO:0000313" key="2">
    <source>
        <dbReference type="Proteomes" id="UP000253741"/>
    </source>
</evidence>
<comment type="caution">
    <text evidence="1">The sequence shown here is derived from an EMBL/GenBank/DDBJ whole genome shotgun (WGS) entry which is preliminary data.</text>
</comment>